<evidence type="ECO:0000313" key="2">
    <source>
        <dbReference type="Proteomes" id="UP000664132"/>
    </source>
</evidence>
<gene>
    <name evidence="1" type="ORF">IFR04_006487</name>
</gene>
<dbReference type="SUPFAM" id="SSF159245">
    <property type="entry name" value="AttH-like"/>
    <property type="match status" value="1"/>
</dbReference>
<name>A0A8H7TEY2_9HELO</name>
<keyword evidence="2" id="KW-1185">Reference proteome</keyword>
<proteinExistence type="predicted"/>
<dbReference type="OrthoDB" id="5295747at2759"/>
<reference evidence="1" key="1">
    <citation type="submission" date="2021-02" db="EMBL/GenBank/DDBJ databases">
        <title>Genome sequence Cadophora malorum strain M34.</title>
        <authorList>
            <person name="Stefanovic E."/>
            <person name="Vu D."/>
            <person name="Scully C."/>
            <person name="Dijksterhuis J."/>
            <person name="Roader J."/>
            <person name="Houbraken J."/>
        </authorList>
    </citation>
    <scope>NUCLEOTIDE SEQUENCE</scope>
    <source>
        <strain evidence="1">M34</strain>
    </source>
</reference>
<sequence length="105" mass="11263">MSLDQIVFDSSQIGEFNVTIGNNFNFGSPLPGNATKQLRTIIDVPESGVQYDLKFDITAPKILKTGIGGFFTFGSARTAQWSMPSGRTTGTLTRNGAVISVDSDK</sequence>
<protein>
    <submittedName>
        <fullName evidence="1">Uncharacterized protein</fullName>
    </submittedName>
</protein>
<evidence type="ECO:0000313" key="1">
    <source>
        <dbReference type="EMBL" id="KAG4420375.1"/>
    </source>
</evidence>
<accession>A0A8H7TEY2</accession>
<organism evidence="1 2">
    <name type="scientific">Cadophora malorum</name>
    <dbReference type="NCBI Taxonomy" id="108018"/>
    <lineage>
        <taxon>Eukaryota</taxon>
        <taxon>Fungi</taxon>
        <taxon>Dikarya</taxon>
        <taxon>Ascomycota</taxon>
        <taxon>Pezizomycotina</taxon>
        <taxon>Leotiomycetes</taxon>
        <taxon>Helotiales</taxon>
        <taxon>Ploettnerulaceae</taxon>
        <taxon>Cadophora</taxon>
    </lineage>
</organism>
<dbReference type="EMBL" id="JAFJYH010000085">
    <property type="protein sequence ID" value="KAG4420375.1"/>
    <property type="molecule type" value="Genomic_DNA"/>
</dbReference>
<comment type="caution">
    <text evidence="1">The sequence shown here is derived from an EMBL/GenBank/DDBJ whole genome shotgun (WGS) entry which is preliminary data.</text>
</comment>
<dbReference type="Proteomes" id="UP000664132">
    <property type="component" value="Unassembled WGS sequence"/>
</dbReference>
<dbReference type="AlphaFoldDB" id="A0A8H7TEY2"/>